<evidence type="ECO:0000313" key="3">
    <source>
        <dbReference type="EMBL" id="RKG55673.1"/>
    </source>
</evidence>
<dbReference type="RefSeq" id="WP_120366523.1">
    <property type="nucleotide sequence ID" value="NZ_RAXZ01000001.1"/>
</dbReference>
<keyword evidence="2" id="KW-0732">Signal</keyword>
<dbReference type="Proteomes" id="UP000281084">
    <property type="component" value="Unassembled WGS sequence"/>
</dbReference>
<dbReference type="GO" id="GO:0004806">
    <property type="term" value="F:triacylglycerol lipase activity"/>
    <property type="evidence" value="ECO:0007669"/>
    <property type="project" value="InterPro"/>
</dbReference>
<evidence type="ECO:0000313" key="4">
    <source>
        <dbReference type="Proteomes" id="UP000281084"/>
    </source>
</evidence>
<dbReference type="EMBL" id="RAXZ01000001">
    <property type="protein sequence ID" value="RKG55673.1"/>
    <property type="molecule type" value="Genomic_DNA"/>
</dbReference>
<feature type="chain" id="PRO_5017346537" evidence="2">
    <location>
        <begin position="24"/>
        <end position="489"/>
    </location>
</feature>
<dbReference type="InterPro" id="IPR005152">
    <property type="entry name" value="Lipase_secreted"/>
</dbReference>
<dbReference type="PIRSF" id="PIRSF029171">
    <property type="entry name" value="Esterase_LipA"/>
    <property type="match status" value="1"/>
</dbReference>
<name>A0A3A8GRM3_9GAMM</name>
<sequence>MKHSKIVLALTATVSLLSLTACNDNNDTSDSNSTQPPTYVSEANYGSGTGTVDNSSSIKVMTYNMTNLQGKSAEATALVLFPKAIQPKDGYRVVVWEHGTVGAGDECAPSKNPIHPRFKILADTLLAAGYVIVAPDYEGLGTTGVHPYLNLSSAANSALAAVKAAKEHYGTQLNGQWMSIGQSQGGHASLGTAEFANTDSSYKGAVAAAPASSLGEIIKVYLDPKLNVDTNGQPKASGLNILDEKLAQVRFAQSKGQLTGAQAQALIDQIADGYSELLAYAALTTSGIKAYDPSYDLKNIFTGEAASIAENAYGRTGDDGACLSYADPNSAKGLQDQFKVSLLAFLKDPTHTIAQYGIDLSKIDSDPVVQKFLKDNQPATNATAERVIKAPVYIIQGGADQAVLPQMTQKLFDNMKAKAADYFPQAKYEDGYKMEIVPNATHTQAIICRNAEAVNFIQDNMPAGTGITLTSAQKDASTSLHCTGVAASN</sequence>
<accession>A0A3A8GRM3</accession>
<reference evidence="3 4" key="1">
    <citation type="submission" date="2018-09" db="EMBL/GenBank/DDBJ databases">
        <title>The draft genome of Acinetobacter spp. strains.</title>
        <authorList>
            <person name="Qin J."/>
            <person name="Feng Y."/>
            <person name="Zong Z."/>
        </authorList>
    </citation>
    <scope>NUCLEOTIDE SEQUENCE [LARGE SCALE GENOMIC DNA]</scope>
    <source>
        <strain evidence="3 4">WCHAc060002</strain>
    </source>
</reference>
<keyword evidence="3" id="KW-0378">Hydrolase</keyword>
<proteinExistence type="predicted"/>
<protein>
    <submittedName>
        <fullName evidence="3">Alpha/beta hydrolase</fullName>
    </submittedName>
</protein>
<feature type="signal peptide" evidence="2">
    <location>
        <begin position="1"/>
        <end position="23"/>
    </location>
</feature>
<dbReference type="SUPFAM" id="SSF53474">
    <property type="entry name" value="alpha/beta-Hydrolases"/>
    <property type="match status" value="1"/>
</dbReference>
<dbReference type="InterPro" id="IPR029058">
    <property type="entry name" value="AB_hydrolase_fold"/>
</dbReference>
<evidence type="ECO:0000256" key="2">
    <source>
        <dbReference type="SAM" id="SignalP"/>
    </source>
</evidence>
<dbReference type="Gene3D" id="3.40.50.1820">
    <property type="entry name" value="alpha/beta hydrolase"/>
    <property type="match status" value="2"/>
</dbReference>
<dbReference type="PROSITE" id="PS51257">
    <property type="entry name" value="PROKAR_LIPOPROTEIN"/>
    <property type="match status" value="1"/>
</dbReference>
<dbReference type="GO" id="GO:0016042">
    <property type="term" value="P:lipid catabolic process"/>
    <property type="evidence" value="ECO:0007669"/>
    <property type="project" value="InterPro"/>
</dbReference>
<comment type="caution">
    <text evidence="3">The sequence shown here is derived from an EMBL/GenBank/DDBJ whole genome shotgun (WGS) entry which is preliminary data.</text>
</comment>
<organism evidence="3 4">
    <name type="scientific">Acinetobacter cumulans</name>
    <dbReference type="NCBI Taxonomy" id="2136182"/>
    <lineage>
        <taxon>Bacteria</taxon>
        <taxon>Pseudomonadati</taxon>
        <taxon>Pseudomonadota</taxon>
        <taxon>Gammaproteobacteria</taxon>
        <taxon>Moraxellales</taxon>
        <taxon>Moraxellaceae</taxon>
        <taxon>Acinetobacter</taxon>
    </lineage>
</organism>
<evidence type="ECO:0000256" key="1">
    <source>
        <dbReference type="SAM" id="MobiDB-lite"/>
    </source>
</evidence>
<dbReference type="PANTHER" id="PTHR34853:SF1">
    <property type="entry name" value="LIPASE 5"/>
    <property type="match status" value="1"/>
</dbReference>
<gene>
    <name evidence="3" type="ORF">D7V64_00800</name>
</gene>
<dbReference type="PANTHER" id="PTHR34853">
    <property type="match status" value="1"/>
</dbReference>
<dbReference type="AlphaFoldDB" id="A0A3A8GRM3"/>
<feature type="region of interest" description="Disordered" evidence="1">
    <location>
        <begin position="24"/>
        <end position="47"/>
    </location>
</feature>
<feature type="compositionally biased region" description="Low complexity" evidence="1">
    <location>
        <begin position="24"/>
        <end position="34"/>
    </location>
</feature>